<dbReference type="EMBL" id="MU001500">
    <property type="protein sequence ID" value="KAF2444955.1"/>
    <property type="molecule type" value="Genomic_DNA"/>
</dbReference>
<reference evidence="2" key="1">
    <citation type="journal article" date="2020" name="Stud. Mycol.">
        <title>101 Dothideomycetes genomes: a test case for predicting lifestyles and emergence of pathogens.</title>
        <authorList>
            <person name="Haridas S."/>
            <person name="Albert R."/>
            <person name="Binder M."/>
            <person name="Bloem J."/>
            <person name="Labutti K."/>
            <person name="Salamov A."/>
            <person name="Andreopoulos B."/>
            <person name="Baker S."/>
            <person name="Barry K."/>
            <person name="Bills G."/>
            <person name="Bluhm B."/>
            <person name="Cannon C."/>
            <person name="Castanera R."/>
            <person name="Culley D."/>
            <person name="Daum C."/>
            <person name="Ezra D."/>
            <person name="Gonzalez J."/>
            <person name="Henrissat B."/>
            <person name="Kuo A."/>
            <person name="Liang C."/>
            <person name="Lipzen A."/>
            <person name="Lutzoni F."/>
            <person name="Magnuson J."/>
            <person name="Mondo S."/>
            <person name="Nolan M."/>
            <person name="Ohm R."/>
            <person name="Pangilinan J."/>
            <person name="Park H.-J."/>
            <person name="Ramirez L."/>
            <person name="Alfaro M."/>
            <person name="Sun H."/>
            <person name="Tritt A."/>
            <person name="Yoshinaga Y."/>
            <person name="Zwiers L.-H."/>
            <person name="Turgeon B."/>
            <person name="Goodwin S."/>
            <person name="Spatafora J."/>
            <person name="Crous P."/>
            <person name="Grigoriev I."/>
        </authorList>
    </citation>
    <scope>NUCLEOTIDE SEQUENCE</scope>
    <source>
        <strain evidence="2">CBS 690.94</strain>
    </source>
</reference>
<accession>A0A9P4PH35</accession>
<dbReference type="AlphaFoldDB" id="A0A9P4PH35"/>
<sequence length="112" mass="12612">MARLRRLVACMSLYLDPCSNTLECQWLWSNLITREHHDTSISQLARVSAASRRLSCSQRRLTSRPLARIKNLPAMASFEQCMFTADGDMPASSAPRSPSPYCTCAKSPWSQM</sequence>
<keyword evidence="3" id="KW-1185">Reference proteome</keyword>
<comment type="caution">
    <text evidence="2">The sequence shown here is derived from an EMBL/GenBank/DDBJ whole genome shotgun (WGS) entry which is preliminary data.</text>
</comment>
<feature type="region of interest" description="Disordered" evidence="1">
    <location>
        <begin position="89"/>
        <end position="112"/>
    </location>
</feature>
<evidence type="ECO:0000313" key="3">
    <source>
        <dbReference type="Proteomes" id="UP000799764"/>
    </source>
</evidence>
<name>A0A9P4PH35_9PLEO</name>
<feature type="compositionally biased region" description="Low complexity" evidence="1">
    <location>
        <begin position="90"/>
        <end position="100"/>
    </location>
</feature>
<evidence type="ECO:0000256" key="1">
    <source>
        <dbReference type="SAM" id="MobiDB-lite"/>
    </source>
</evidence>
<protein>
    <submittedName>
        <fullName evidence="2">Uncharacterized protein</fullName>
    </submittedName>
</protein>
<evidence type="ECO:0000313" key="2">
    <source>
        <dbReference type="EMBL" id="KAF2444955.1"/>
    </source>
</evidence>
<dbReference type="Proteomes" id="UP000799764">
    <property type="component" value="Unassembled WGS sequence"/>
</dbReference>
<proteinExistence type="predicted"/>
<organism evidence="2 3">
    <name type="scientific">Karstenula rhodostoma CBS 690.94</name>
    <dbReference type="NCBI Taxonomy" id="1392251"/>
    <lineage>
        <taxon>Eukaryota</taxon>
        <taxon>Fungi</taxon>
        <taxon>Dikarya</taxon>
        <taxon>Ascomycota</taxon>
        <taxon>Pezizomycotina</taxon>
        <taxon>Dothideomycetes</taxon>
        <taxon>Pleosporomycetidae</taxon>
        <taxon>Pleosporales</taxon>
        <taxon>Massarineae</taxon>
        <taxon>Didymosphaeriaceae</taxon>
        <taxon>Karstenula</taxon>
    </lineage>
</organism>
<gene>
    <name evidence="2" type="ORF">P171DRAFT_286636</name>
</gene>